<gene>
    <name evidence="2" type="ORF">RIMI_LOCUS2785434</name>
</gene>
<name>A0ABN9KW24_9NEOB</name>
<protein>
    <recommendedName>
        <fullName evidence="1">RIG-I-like receptor C-terminal domain-containing protein</fullName>
    </recommendedName>
</protein>
<comment type="caution">
    <text evidence="2">The sequence shown here is derived from an EMBL/GenBank/DDBJ whole genome shotgun (WGS) entry which is preliminary data.</text>
</comment>
<dbReference type="PANTHER" id="PTHR14074:SF14">
    <property type="entry name" value="INTERFERON-INDUCED HELICASE C DOMAIN-CONTAINING PROTEIN 1"/>
    <property type="match status" value="1"/>
</dbReference>
<evidence type="ECO:0000313" key="3">
    <source>
        <dbReference type="Proteomes" id="UP001176940"/>
    </source>
</evidence>
<dbReference type="Pfam" id="PF18119">
    <property type="entry name" value="RIG-I_C"/>
    <property type="match status" value="1"/>
</dbReference>
<proteinExistence type="predicted"/>
<evidence type="ECO:0000259" key="1">
    <source>
        <dbReference type="Pfam" id="PF18119"/>
    </source>
</evidence>
<dbReference type="InterPro" id="IPR051363">
    <property type="entry name" value="RLR_Helicase"/>
</dbReference>
<keyword evidence="3" id="KW-1185">Reference proteome</keyword>
<evidence type="ECO:0000313" key="2">
    <source>
        <dbReference type="EMBL" id="CAJ0926445.1"/>
    </source>
</evidence>
<dbReference type="Proteomes" id="UP001176940">
    <property type="component" value="Unassembled WGS sequence"/>
</dbReference>
<dbReference type="InterPro" id="IPR041204">
    <property type="entry name" value="RIG-I-like_C"/>
</dbReference>
<feature type="domain" description="RIG-I-like receptor C-terminal" evidence="1">
    <location>
        <begin position="26"/>
        <end position="118"/>
    </location>
</feature>
<sequence length="122" mass="14165">MLLPCGLPLPHLQQDEGEERWRVALQVRSPFGDKIKDMMKSIEDFSGLCPTNDHGSQSYEQWVVQKEKTAAKEGNRKQHVCALHLKKYNDALQIYDTIRMNDALTHLTKFYDEETKRAIFAE</sequence>
<dbReference type="Gene3D" id="1.20.1320.30">
    <property type="match status" value="1"/>
</dbReference>
<accession>A0ABN9KW24</accession>
<organism evidence="2 3">
    <name type="scientific">Ranitomeya imitator</name>
    <name type="common">mimic poison frog</name>
    <dbReference type="NCBI Taxonomy" id="111125"/>
    <lineage>
        <taxon>Eukaryota</taxon>
        <taxon>Metazoa</taxon>
        <taxon>Chordata</taxon>
        <taxon>Craniata</taxon>
        <taxon>Vertebrata</taxon>
        <taxon>Euteleostomi</taxon>
        <taxon>Amphibia</taxon>
        <taxon>Batrachia</taxon>
        <taxon>Anura</taxon>
        <taxon>Neobatrachia</taxon>
        <taxon>Hyloidea</taxon>
        <taxon>Dendrobatidae</taxon>
        <taxon>Dendrobatinae</taxon>
        <taxon>Ranitomeya</taxon>
    </lineage>
</organism>
<dbReference type="PANTHER" id="PTHR14074">
    <property type="entry name" value="HELICASE WITH DEATH DOMAIN-RELATED"/>
    <property type="match status" value="1"/>
</dbReference>
<reference evidence="2" key="1">
    <citation type="submission" date="2023-07" db="EMBL/GenBank/DDBJ databases">
        <authorList>
            <person name="Stuckert A."/>
        </authorList>
    </citation>
    <scope>NUCLEOTIDE SEQUENCE</scope>
</reference>
<dbReference type="EMBL" id="CAUEEQ010004002">
    <property type="protein sequence ID" value="CAJ0926445.1"/>
    <property type="molecule type" value="Genomic_DNA"/>
</dbReference>